<keyword evidence="4" id="KW-0378">Hydrolase</keyword>
<accession>A0ABZ2FZK6</accession>
<gene>
    <name evidence="4" type="ORF">V6R86_00155</name>
</gene>
<feature type="chain" id="PRO_5045191716" evidence="2">
    <location>
        <begin position="26"/>
        <end position="378"/>
    </location>
</feature>
<name>A0ABZ2FZK6_9SPHN</name>
<keyword evidence="5" id="KW-1185">Reference proteome</keyword>
<evidence type="ECO:0000256" key="1">
    <source>
        <dbReference type="ARBA" id="ARBA00022679"/>
    </source>
</evidence>
<dbReference type="PANTHER" id="PTHR32268:SF11">
    <property type="entry name" value="HOMOSERINE O-ACETYLTRANSFERASE"/>
    <property type="match status" value="1"/>
</dbReference>
<feature type="domain" description="AB hydrolase-1" evidence="3">
    <location>
        <begin position="88"/>
        <end position="347"/>
    </location>
</feature>
<evidence type="ECO:0000259" key="3">
    <source>
        <dbReference type="Pfam" id="PF00561"/>
    </source>
</evidence>
<evidence type="ECO:0000313" key="5">
    <source>
        <dbReference type="Proteomes" id="UP001382935"/>
    </source>
</evidence>
<dbReference type="InterPro" id="IPR008220">
    <property type="entry name" value="HAT_MetX-like"/>
</dbReference>
<dbReference type="InterPro" id="IPR029058">
    <property type="entry name" value="AB_hydrolase_fold"/>
</dbReference>
<evidence type="ECO:0000256" key="2">
    <source>
        <dbReference type="SAM" id="SignalP"/>
    </source>
</evidence>
<dbReference type="EMBL" id="CP145607">
    <property type="protein sequence ID" value="WWM69153.1"/>
    <property type="molecule type" value="Genomic_DNA"/>
</dbReference>
<protein>
    <submittedName>
        <fullName evidence="4">Alpha/beta fold hydrolase</fullName>
    </submittedName>
</protein>
<evidence type="ECO:0000313" key="4">
    <source>
        <dbReference type="EMBL" id="WWM69153.1"/>
    </source>
</evidence>
<dbReference type="PIRSF" id="PIRSF000443">
    <property type="entry name" value="Homoser_Ac_trans"/>
    <property type="match status" value="1"/>
</dbReference>
<feature type="signal peptide" evidence="2">
    <location>
        <begin position="1"/>
        <end position="25"/>
    </location>
</feature>
<dbReference type="InterPro" id="IPR000073">
    <property type="entry name" value="AB_hydrolase_1"/>
</dbReference>
<proteinExistence type="predicted"/>
<keyword evidence="2" id="KW-0732">Signal</keyword>
<dbReference type="GO" id="GO:0016787">
    <property type="term" value="F:hydrolase activity"/>
    <property type="evidence" value="ECO:0007669"/>
    <property type="project" value="UniProtKB-KW"/>
</dbReference>
<dbReference type="Proteomes" id="UP001382935">
    <property type="component" value="Chromosome"/>
</dbReference>
<organism evidence="4 5">
    <name type="scientific">Sphingomonas kaistensis</name>
    <dbReference type="NCBI Taxonomy" id="298708"/>
    <lineage>
        <taxon>Bacteria</taxon>
        <taxon>Pseudomonadati</taxon>
        <taxon>Pseudomonadota</taxon>
        <taxon>Alphaproteobacteria</taxon>
        <taxon>Sphingomonadales</taxon>
        <taxon>Sphingomonadaceae</taxon>
        <taxon>Sphingomonas</taxon>
    </lineage>
</organism>
<dbReference type="SUPFAM" id="SSF53474">
    <property type="entry name" value="alpha/beta-Hydrolases"/>
    <property type="match status" value="1"/>
</dbReference>
<dbReference type="Gene3D" id="3.40.50.1820">
    <property type="entry name" value="alpha/beta hydrolase"/>
    <property type="match status" value="1"/>
</dbReference>
<reference evidence="4 5" key="1">
    <citation type="submission" date="2024-02" db="EMBL/GenBank/DDBJ databases">
        <title>Full genome sequence of Sphingomonas kaistensis.</title>
        <authorList>
            <person name="Poletto B.L."/>
            <person name="Silva G."/>
            <person name="Galante D."/>
            <person name="Campos K.R."/>
            <person name="Santos M.B.N."/>
            <person name="Sacchi C.T."/>
        </authorList>
    </citation>
    <scope>NUCLEOTIDE SEQUENCE [LARGE SCALE GENOMIC DNA]</scope>
    <source>
        <strain evidence="4 5">MA4R</strain>
    </source>
</reference>
<sequence length="378" mass="41881">MASKASQKRRMTWLLQILAGFAAQAAPLPPAAAPARSATAAVTKWPTREADFTVRDFRFQSGERLPSLRIHYTTLGRPQRDARGEISNAVMILHGTGGSGKQFLQPQFADELFGPGQPLDINRYWIILPDNIGHGGSSKPSDGLRTRFPAYDYDDMVEAQHQLLSKSFGIRQMRLIMGTSMGCMHSFVWGEKRPGFARALMPLACQPVEIAGLNRMWRQLLVDGIKADPAWAGGDYKTQPIQGLRTAASMLILAGAAPLNLQQSYPTREAATAQVRARMEASLAALEANDLLYQVDASRTYDPWPKLEAITAPVTWINSADDFINPRALDVPQRAIARMPNARFRMIAESAETRGHGTHTWAKFWKADLVDLLARTER</sequence>
<dbReference type="NCBIfam" id="NF005071">
    <property type="entry name" value="PRK06489.1"/>
    <property type="match status" value="1"/>
</dbReference>
<keyword evidence="1" id="KW-0808">Transferase</keyword>
<dbReference type="Pfam" id="PF00561">
    <property type="entry name" value="Abhydrolase_1"/>
    <property type="match status" value="1"/>
</dbReference>
<dbReference type="PANTHER" id="PTHR32268">
    <property type="entry name" value="HOMOSERINE O-ACETYLTRANSFERASE"/>
    <property type="match status" value="1"/>
</dbReference>